<dbReference type="EMBL" id="MKIM01000027">
    <property type="protein sequence ID" value="OLP44520.1"/>
    <property type="molecule type" value="Genomic_DNA"/>
</dbReference>
<evidence type="ECO:0000256" key="1">
    <source>
        <dbReference type="SAM" id="SignalP"/>
    </source>
</evidence>
<feature type="chain" id="PRO_5012141415" description="DUF541 domain-containing protein" evidence="1">
    <location>
        <begin position="25"/>
        <end position="113"/>
    </location>
</feature>
<sequence length="113" mass="12385">MKTLITSTLAAAFLAGTIVLPANAAQSEISKILFGTIYNDNVSVVNVTNHMYGREKDLPLTAMYPSRDRVQAAQAEVRSSPALQEAMQKRGIRLHNILWVQTALNGGKIVYIK</sequence>
<evidence type="ECO:0008006" key="4">
    <source>
        <dbReference type="Google" id="ProtNLM"/>
    </source>
</evidence>
<comment type="caution">
    <text evidence="2">The sequence shown here is derived from an EMBL/GenBank/DDBJ whole genome shotgun (WGS) entry which is preliminary data.</text>
</comment>
<organism evidence="2 3">
    <name type="scientific">Rhizobium oryziradicis</name>
    <dbReference type="NCBI Taxonomy" id="1867956"/>
    <lineage>
        <taxon>Bacteria</taxon>
        <taxon>Pseudomonadati</taxon>
        <taxon>Pseudomonadota</taxon>
        <taxon>Alphaproteobacteria</taxon>
        <taxon>Hyphomicrobiales</taxon>
        <taxon>Rhizobiaceae</taxon>
        <taxon>Rhizobium/Agrobacterium group</taxon>
        <taxon>Rhizobium</taxon>
    </lineage>
</organism>
<reference evidence="2 3" key="1">
    <citation type="submission" date="2016-09" db="EMBL/GenBank/DDBJ databases">
        <title>Rhizobium oryziradicis sp. nov., isolated from the root of rice.</title>
        <authorList>
            <person name="Zhao J."/>
            <person name="Zhang X."/>
        </authorList>
    </citation>
    <scope>NUCLEOTIDE SEQUENCE [LARGE SCALE GENOMIC DNA]</scope>
    <source>
        <strain evidence="2 3">N19</strain>
    </source>
</reference>
<accession>A0A1Q8ZRD8</accession>
<dbReference type="RefSeq" id="WP_075640031.1">
    <property type="nucleotide sequence ID" value="NZ_MKIM01000027.1"/>
</dbReference>
<evidence type="ECO:0000313" key="3">
    <source>
        <dbReference type="Proteomes" id="UP000186894"/>
    </source>
</evidence>
<evidence type="ECO:0000313" key="2">
    <source>
        <dbReference type="EMBL" id="OLP44520.1"/>
    </source>
</evidence>
<gene>
    <name evidence="2" type="ORF">BJF95_08370</name>
</gene>
<protein>
    <recommendedName>
        <fullName evidence="4">DUF541 domain-containing protein</fullName>
    </recommendedName>
</protein>
<name>A0A1Q8ZRD8_9HYPH</name>
<dbReference type="OrthoDB" id="8401399at2"/>
<dbReference type="AlphaFoldDB" id="A0A1Q8ZRD8"/>
<keyword evidence="1" id="KW-0732">Signal</keyword>
<dbReference type="Proteomes" id="UP000186894">
    <property type="component" value="Unassembled WGS sequence"/>
</dbReference>
<keyword evidence="3" id="KW-1185">Reference proteome</keyword>
<proteinExistence type="predicted"/>
<feature type="signal peptide" evidence="1">
    <location>
        <begin position="1"/>
        <end position="24"/>
    </location>
</feature>